<gene>
    <name evidence="4" type="ORF">DYB32_004396</name>
</gene>
<dbReference type="EMBL" id="QUSY01000328">
    <property type="protein sequence ID" value="RHY30338.1"/>
    <property type="molecule type" value="Genomic_DNA"/>
</dbReference>
<keyword evidence="5" id="KW-1185">Reference proteome</keyword>
<dbReference type="GO" id="GO:0042147">
    <property type="term" value="P:retrograde transport, endosome to Golgi"/>
    <property type="evidence" value="ECO:0007669"/>
    <property type="project" value="TreeGrafter"/>
</dbReference>
<evidence type="ECO:0000256" key="2">
    <source>
        <dbReference type="SAM" id="MobiDB-lite"/>
    </source>
</evidence>
<dbReference type="Gene3D" id="2.30.29.30">
    <property type="entry name" value="Pleckstrin-homology domain (PH domain)/Phosphotyrosine-binding domain (PTB)"/>
    <property type="match status" value="2"/>
</dbReference>
<dbReference type="AlphaFoldDB" id="A0A3R6WMH5"/>
<dbReference type="PANTHER" id="PTHR22902:SF27">
    <property type="entry name" value="PLECKSTRIN HOMOLOGY DOMAIN-CONTAINING FAMILY A MEMBER 3"/>
    <property type="match status" value="1"/>
</dbReference>
<accession>A0A3R6WMH5</accession>
<dbReference type="VEuPathDB" id="FungiDB:H310_04467"/>
<dbReference type="InterPro" id="IPR045188">
    <property type="entry name" value="Boi1/Boi2-like"/>
</dbReference>
<evidence type="ECO:0000256" key="1">
    <source>
        <dbReference type="ARBA" id="ARBA00022553"/>
    </source>
</evidence>
<dbReference type="Pfam" id="PF00169">
    <property type="entry name" value="PH"/>
    <property type="match status" value="2"/>
</dbReference>
<dbReference type="GO" id="GO:0001881">
    <property type="term" value="P:receptor recycling"/>
    <property type="evidence" value="ECO:0007669"/>
    <property type="project" value="TreeGrafter"/>
</dbReference>
<dbReference type="GO" id="GO:0005802">
    <property type="term" value="C:trans-Golgi network"/>
    <property type="evidence" value="ECO:0007669"/>
    <property type="project" value="TreeGrafter"/>
</dbReference>
<dbReference type="SUPFAM" id="SSF50729">
    <property type="entry name" value="PH domain-like"/>
    <property type="match status" value="2"/>
</dbReference>
<dbReference type="GO" id="GO:0007032">
    <property type="term" value="P:endosome organization"/>
    <property type="evidence" value="ECO:0007669"/>
    <property type="project" value="TreeGrafter"/>
</dbReference>
<organism evidence="4 5">
    <name type="scientific">Aphanomyces invadans</name>
    <dbReference type="NCBI Taxonomy" id="157072"/>
    <lineage>
        <taxon>Eukaryota</taxon>
        <taxon>Sar</taxon>
        <taxon>Stramenopiles</taxon>
        <taxon>Oomycota</taxon>
        <taxon>Saprolegniomycetes</taxon>
        <taxon>Saprolegniales</taxon>
        <taxon>Verrucalvaceae</taxon>
        <taxon>Aphanomyces</taxon>
    </lineage>
</organism>
<feature type="region of interest" description="Disordered" evidence="2">
    <location>
        <begin position="1"/>
        <end position="50"/>
    </location>
</feature>
<feature type="region of interest" description="Disordered" evidence="2">
    <location>
        <begin position="316"/>
        <end position="354"/>
    </location>
</feature>
<keyword evidence="1" id="KW-0597">Phosphoprotein</keyword>
<reference evidence="4 5" key="1">
    <citation type="submission" date="2018-08" db="EMBL/GenBank/DDBJ databases">
        <title>Aphanomyces genome sequencing and annotation.</title>
        <authorList>
            <person name="Minardi D."/>
            <person name="Oidtmann B."/>
            <person name="Van Der Giezen M."/>
            <person name="Studholme D.J."/>
        </authorList>
    </citation>
    <scope>NUCLEOTIDE SEQUENCE [LARGE SCALE GENOMIC DNA]</scope>
    <source>
        <strain evidence="4 5">NJM0002</strain>
    </source>
</reference>
<name>A0A3R6WMH5_9STRA</name>
<evidence type="ECO:0000313" key="5">
    <source>
        <dbReference type="Proteomes" id="UP000285060"/>
    </source>
</evidence>
<dbReference type="GO" id="GO:0005829">
    <property type="term" value="C:cytosol"/>
    <property type="evidence" value="ECO:0007669"/>
    <property type="project" value="GOC"/>
</dbReference>
<dbReference type="InterPro" id="IPR001849">
    <property type="entry name" value="PH_domain"/>
</dbReference>
<proteinExistence type="predicted"/>
<feature type="domain" description="PH" evidence="3">
    <location>
        <begin position="49"/>
        <end position="169"/>
    </location>
</feature>
<dbReference type="GO" id="GO:0055037">
    <property type="term" value="C:recycling endosome"/>
    <property type="evidence" value="ECO:0007669"/>
    <property type="project" value="TreeGrafter"/>
</dbReference>
<dbReference type="Proteomes" id="UP000285060">
    <property type="component" value="Unassembled WGS sequence"/>
</dbReference>
<dbReference type="PROSITE" id="PS50003">
    <property type="entry name" value="PH_DOMAIN"/>
    <property type="match status" value="2"/>
</dbReference>
<dbReference type="CDD" id="cd00821">
    <property type="entry name" value="PH"/>
    <property type="match status" value="1"/>
</dbReference>
<comment type="caution">
    <text evidence="4">The sequence shown here is derived from an EMBL/GenBank/DDBJ whole genome shotgun (WGS) entry which is preliminary data.</text>
</comment>
<evidence type="ECO:0000313" key="4">
    <source>
        <dbReference type="EMBL" id="RHY30338.1"/>
    </source>
</evidence>
<protein>
    <recommendedName>
        <fullName evidence="3">PH domain-containing protein</fullName>
    </recommendedName>
</protein>
<dbReference type="SMART" id="SM00233">
    <property type="entry name" value="PH"/>
    <property type="match status" value="2"/>
</dbReference>
<dbReference type="GO" id="GO:0005769">
    <property type="term" value="C:early endosome"/>
    <property type="evidence" value="ECO:0007669"/>
    <property type="project" value="TreeGrafter"/>
</dbReference>
<dbReference type="InterPro" id="IPR011993">
    <property type="entry name" value="PH-like_dom_sf"/>
</dbReference>
<feature type="domain" description="PH" evidence="3">
    <location>
        <begin position="216"/>
        <end position="310"/>
    </location>
</feature>
<dbReference type="PANTHER" id="PTHR22902">
    <property type="entry name" value="SESQUIPEDALIAN"/>
    <property type="match status" value="1"/>
</dbReference>
<sequence length="354" mass="40080">MMTRASQLPPAAAAAARRRNDEDLGMPIMDGTSYMLNPNEPPSPHATPDSDLSGWLWMRSSLLGRWRHRYFSFTQGVLSYYESFPSEEFIKQQTLSSNSASPAHHLIQHATALGTGAQPRGVLRVAHIEEINNKLGFKVFATSGKVIEIRAPRSDIRQTWLAALRATAFTRSRSWSASNHEHHQDFLSPSSKAASAGIMRSTDPLNDCSVARDTLRVDKCGWLLKRSDILRRWNRYYFVLQDRMLSYYMTDRPYDIPRRRGYIQGVRRDTKRTDTLVVSLSAGNELHLRLPTRSAETLSDWFDKLVVTAMLQRPHTTGSLPPIDDSGRDLLALNDPKRHASNDSTDDSLDHSFI</sequence>
<evidence type="ECO:0000259" key="3">
    <source>
        <dbReference type="PROSITE" id="PS50003"/>
    </source>
</evidence>